<proteinExistence type="inferred from homology"/>
<gene>
    <name evidence="10" type="ORF">SAMN02745178_01608</name>
</gene>
<evidence type="ECO:0000256" key="5">
    <source>
        <dbReference type="ARBA" id="ARBA00023136"/>
    </source>
</evidence>
<dbReference type="GO" id="GO:0022857">
    <property type="term" value="F:transmembrane transporter activity"/>
    <property type="evidence" value="ECO:0007669"/>
    <property type="project" value="TreeGrafter"/>
</dbReference>
<evidence type="ECO:0000256" key="1">
    <source>
        <dbReference type="ARBA" id="ARBA00004651"/>
    </source>
</evidence>
<evidence type="ECO:0000256" key="3">
    <source>
        <dbReference type="ARBA" id="ARBA00022692"/>
    </source>
</evidence>
<dbReference type="Pfam" id="PF12704">
    <property type="entry name" value="MacB_PCD"/>
    <property type="match status" value="1"/>
</dbReference>
<dbReference type="RefSeq" id="WP_078784535.1">
    <property type="nucleotide sequence ID" value="NZ_FUYF01000007.1"/>
</dbReference>
<evidence type="ECO:0000256" key="6">
    <source>
        <dbReference type="ARBA" id="ARBA00038076"/>
    </source>
</evidence>
<reference evidence="10 11" key="1">
    <citation type="submission" date="2017-02" db="EMBL/GenBank/DDBJ databases">
        <authorList>
            <person name="Peterson S.W."/>
        </authorList>
    </citation>
    <scope>NUCLEOTIDE SEQUENCE [LARGE SCALE GENOMIC DNA]</scope>
    <source>
        <strain evidence="10 11">ATCC 27749</strain>
    </source>
</reference>
<dbReference type="InterPro" id="IPR025857">
    <property type="entry name" value="MacB_PCD"/>
</dbReference>
<dbReference type="STRING" id="745368.SAMN02745178_01608"/>
<evidence type="ECO:0000256" key="2">
    <source>
        <dbReference type="ARBA" id="ARBA00022475"/>
    </source>
</evidence>
<evidence type="ECO:0000313" key="11">
    <source>
        <dbReference type="Proteomes" id="UP000190286"/>
    </source>
</evidence>
<dbReference type="OrthoDB" id="9770036at2"/>
<dbReference type="InterPro" id="IPR050250">
    <property type="entry name" value="Macrolide_Exporter_MacB"/>
</dbReference>
<feature type="transmembrane region" description="Helical" evidence="7">
    <location>
        <begin position="399"/>
        <end position="419"/>
    </location>
</feature>
<feature type="domain" description="ABC3 transporter permease C-terminal" evidence="8">
    <location>
        <begin position="316"/>
        <end position="429"/>
    </location>
</feature>
<feature type="transmembrane region" description="Helical" evidence="7">
    <location>
        <begin position="312"/>
        <end position="337"/>
    </location>
</feature>
<dbReference type="PANTHER" id="PTHR30572:SF4">
    <property type="entry name" value="ABC TRANSPORTER PERMEASE YTRF"/>
    <property type="match status" value="1"/>
</dbReference>
<dbReference type="GO" id="GO:0005886">
    <property type="term" value="C:plasma membrane"/>
    <property type="evidence" value="ECO:0007669"/>
    <property type="project" value="UniProtKB-SubCell"/>
</dbReference>
<dbReference type="Proteomes" id="UP000190286">
    <property type="component" value="Unassembled WGS sequence"/>
</dbReference>
<organism evidence="10 11">
    <name type="scientific">Gemmiger formicilis</name>
    <dbReference type="NCBI Taxonomy" id="745368"/>
    <lineage>
        <taxon>Bacteria</taxon>
        <taxon>Bacillati</taxon>
        <taxon>Bacillota</taxon>
        <taxon>Clostridia</taxon>
        <taxon>Eubacteriales</taxon>
        <taxon>Gemmiger</taxon>
    </lineage>
</organism>
<dbReference type="InterPro" id="IPR003838">
    <property type="entry name" value="ABC3_permease_C"/>
</dbReference>
<evidence type="ECO:0000259" key="8">
    <source>
        <dbReference type="Pfam" id="PF02687"/>
    </source>
</evidence>
<evidence type="ECO:0000256" key="4">
    <source>
        <dbReference type="ARBA" id="ARBA00022989"/>
    </source>
</evidence>
<keyword evidence="11" id="KW-1185">Reference proteome</keyword>
<dbReference type="PANTHER" id="PTHR30572">
    <property type="entry name" value="MEMBRANE COMPONENT OF TRANSPORTER-RELATED"/>
    <property type="match status" value="1"/>
</dbReference>
<dbReference type="GeneID" id="93338070"/>
<protein>
    <submittedName>
        <fullName evidence="10">Putative ABC transport system permease protein</fullName>
    </submittedName>
</protein>
<comment type="similarity">
    <text evidence="6">Belongs to the ABC-4 integral membrane protein family.</text>
</comment>
<keyword evidence="2" id="KW-1003">Cell membrane</keyword>
<evidence type="ECO:0000313" key="10">
    <source>
        <dbReference type="EMBL" id="SKA86203.1"/>
    </source>
</evidence>
<keyword evidence="5 7" id="KW-0472">Membrane</keyword>
<keyword evidence="3 7" id="KW-0812">Transmembrane</keyword>
<evidence type="ECO:0000259" key="9">
    <source>
        <dbReference type="Pfam" id="PF12704"/>
    </source>
</evidence>
<evidence type="ECO:0000256" key="7">
    <source>
        <dbReference type="SAM" id="Phobius"/>
    </source>
</evidence>
<accession>A0A1T4X9G0</accession>
<dbReference type="EMBL" id="FUYF01000007">
    <property type="protein sequence ID" value="SKA86203.1"/>
    <property type="molecule type" value="Genomic_DNA"/>
</dbReference>
<name>A0A1T4X9G0_9FIRM</name>
<comment type="subcellular location">
    <subcellularLocation>
        <location evidence="1">Cell membrane</location>
        <topology evidence="1">Multi-pass membrane protein</topology>
    </subcellularLocation>
</comment>
<sequence length="436" mass="45858">MQLFENIGMALTSVRSNKMRSLLTMLGIIIGIAAVIAIETVGNSMTGSVMDSMSGMGASNISVTVTQKSSSDTSGTSQGVRLRRFMDSKPSDADLITDAMINDFTAAFPTQVHHIELTQQVGSGTTAKYGDPTTTITATVSGINHAALAARDDDSQILYGRWLDDDRDAGRKVACVSEKFVEQAIGGSAQDAIGKAVTLTINQDLYTFYIQGVYKYTEDSYSSMFGGSDDDSIQTDFYISLDVAKAIAGAGAGYQSITVVANGGTVNVTDFVNTVGDFFASYYTRNDSWTVSASSLASLLDSMTSMMSTVSLGISAIAALSLLVGGIGVMNIMMVSVTERTREIGTRKALGAPASAIRMQFITESVILCLIGGFIGIVLGLALGTVLSNVVGYAAKPSIAAILIAVGFSMAIGVFFGYYPANKAAKLDPIEALRYE</sequence>
<keyword evidence="4 7" id="KW-1133">Transmembrane helix</keyword>
<feature type="transmembrane region" description="Helical" evidence="7">
    <location>
        <begin position="366"/>
        <end position="387"/>
    </location>
</feature>
<feature type="transmembrane region" description="Helical" evidence="7">
    <location>
        <begin position="21"/>
        <end position="38"/>
    </location>
</feature>
<feature type="domain" description="MacB-like periplasmic core" evidence="9">
    <location>
        <begin position="21"/>
        <end position="264"/>
    </location>
</feature>
<dbReference type="AlphaFoldDB" id="A0A1T4X9G0"/>
<dbReference type="Pfam" id="PF02687">
    <property type="entry name" value="FtsX"/>
    <property type="match status" value="1"/>
</dbReference>